<dbReference type="CDD" id="cd07516">
    <property type="entry name" value="HAD_Pase"/>
    <property type="match status" value="1"/>
</dbReference>
<keyword evidence="2" id="KW-1185">Reference proteome</keyword>
<dbReference type="GO" id="GO:0005829">
    <property type="term" value="C:cytosol"/>
    <property type="evidence" value="ECO:0007669"/>
    <property type="project" value="TreeGrafter"/>
</dbReference>
<dbReference type="Pfam" id="PF08282">
    <property type="entry name" value="Hydrolase_3"/>
    <property type="match status" value="1"/>
</dbReference>
<dbReference type="OrthoDB" id="9806027at2"/>
<dbReference type="GO" id="GO:0016791">
    <property type="term" value="F:phosphatase activity"/>
    <property type="evidence" value="ECO:0007669"/>
    <property type="project" value="UniProtKB-ARBA"/>
</dbReference>
<dbReference type="NCBIfam" id="TIGR00099">
    <property type="entry name" value="Cof-subfamily"/>
    <property type="match status" value="1"/>
</dbReference>
<evidence type="ECO:0000313" key="1">
    <source>
        <dbReference type="EMBL" id="OAB71245.1"/>
    </source>
</evidence>
<gene>
    <name evidence="1" type="ORF">PNBC_19820</name>
</gene>
<dbReference type="AlphaFoldDB" id="A0A167ANH6"/>
<reference evidence="1 2" key="1">
    <citation type="submission" date="2016-02" db="EMBL/GenBank/DDBJ databases">
        <title>Paenibacillus sp. LPB0068, isolated from Crassostrea gigas.</title>
        <authorList>
            <person name="Shin S.-K."/>
            <person name="Yi H."/>
        </authorList>
    </citation>
    <scope>NUCLEOTIDE SEQUENCE [LARGE SCALE GENOMIC DNA]</scope>
    <source>
        <strain evidence="1 2">LPB0068</strain>
    </source>
</reference>
<evidence type="ECO:0008006" key="3">
    <source>
        <dbReference type="Google" id="ProtNLM"/>
    </source>
</evidence>
<dbReference type="GO" id="GO:0000287">
    <property type="term" value="F:magnesium ion binding"/>
    <property type="evidence" value="ECO:0007669"/>
    <property type="project" value="TreeGrafter"/>
</dbReference>
<evidence type="ECO:0000313" key="2">
    <source>
        <dbReference type="Proteomes" id="UP000077134"/>
    </source>
</evidence>
<sequence>MYELLALDMDGTLLNSDKRITPNVHHALTAWRNSGRRLTIASGRFPASVWLHARATEMNFPLIALNGSVIVNEDTGELISSTPLSAQHTISLTELIESHGAYIQLYGYNVLYVSELNHVNSKWPLANVVVIPDKPLTVENYQDQINYIQVEPVDDLREFLQKRTEPIYKATILCDHTDLLDMLIAELQSWNLFMITRTGSHRFDVNAFGVSKRSALEHLCLKHQIPSVKVAAIGDYDNDVEMLKWAGLGIAMGNAEEHVKQISNRITSSNQDDGVAEAVLKLINPN</sequence>
<dbReference type="NCBIfam" id="TIGR01484">
    <property type="entry name" value="HAD-SF-IIB"/>
    <property type="match status" value="1"/>
</dbReference>
<comment type="caution">
    <text evidence="1">The sequence shown here is derived from an EMBL/GenBank/DDBJ whole genome shotgun (WGS) entry which is preliminary data.</text>
</comment>
<dbReference type="KEGG" id="pcx:LPB68_16950"/>
<accession>A0A167ANH6</accession>
<dbReference type="InterPro" id="IPR023214">
    <property type="entry name" value="HAD_sf"/>
</dbReference>
<dbReference type="PROSITE" id="PS01228">
    <property type="entry name" value="COF_1"/>
    <property type="match status" value="1"/>
</dbReference>
<name>A0A167ANH6_9BACL</name>
<dbReference type="Gene3D" id="3.40.50.1000">
    <property type="entry name" value="HAD superfamily/HAD-like"/>
    <property type="match status" value="1"/>
</dbReference>
<dbReference type="PANTHER" id="PTHR10000">
    <property type="entry name" value="PHOSPHOSERINE PHOSPHATASE"/>
    <property type="match status" value="1"/>
</dbReference>
<dbReference type="PANTHER" id="PTHR10000:SF8">
    <property type="entry name" value="HAD SUPERFAMILY HYDROLASE-LIKE, TYPE 3"/>
    <property type="match status" value="1"/>
</dbReference>
<dbReference type="Gene3D" id="3.30.1240.10">
    <property type="match status" value="1"/>
</dbReference>
<dbReference type="Proteomes" id="UP000077134">
    <property type="component" value="Unassembled WGS sequence"/>
</dbReference>
<protein>
    <recommendedName>
        <fullName evidence="3">Hydrolase</fullName>
    </recommendedName>
</protein>
<proteinExistence type="predicted"/>
<dbReference type="SUPFAM" id="SSF56784">
    <property type="entry name" value="HAD-like"/>
    <property type="match status" value="1"/>
</dbReference>
<dbReference type="STRING" id="1763538.LPB68_16950"/>
<dbReference type="SFLD" id="SFLDS00003">
    <property type="entry name" value="Haloacid_Dehalogenase"/>
    <property type="match status" value="1"/>
</dbReference>
<dbReference type="SFLD" id="SFLDG01140">
    <property type="entry name" value="C2.B:_Phosphomannomutase_and_P"/>
    <property type="match status" value="1"/>
</dbReference>
<dbReference type="RefSeq" id="WP_068661158.1">
    <property type="nucleotide sequence ID" value="NZ_CP017770.1"/>
</dbReference>
<dbReference type="InterPro" id="IPR006379">
    <property type="entry name" value="HAD-SF_hydro_IIB"/>
</dbReference>
<dbReference type="InterPro" id="IPR036412">
    <property type="entry name" value="HAD-like_sf"/>
</dbReference>
<dbReference type="EMBL" id="LSFN01000041">
    <property type="protein sequence ID" value="OAB71245.1"/>
    <property type="molecule type" value="Genomic_DNA"/>
</dbReference>
<dbReference type="InterPro" id="IPR000150">
    <property type="entry name" value="Cof"/>
</dbReference>
<organism evidence="1 2">
    <name type="scientific">Paenibacillus crassostreae</name>
    <dbReference type="NCBI Taxonomy" id="1763538"/>
    <lineage>
        <taxon>Bacteria</taxon>
        <taxon>Bacillati</taxon>
        <taxon>Bacillota</taxon>
        <taxon>Bacilli</taxon>
        <taxon>Bacillales</taxon>
        <taxon>Paenibacillaceae</taxon>
        <taxon>Paenibacillus</taxon>
    </lineage>
</organism>